<accession>A0A6A4FV99</accession>
<feature type="transmembrane region" description="Helical" evidence="1">
    <location>
        <begin position="347"/>
        <end position="364"/>
    </location>
</feature>
<keyword evidence="3" id="KW-1185">Reference proteome</keyword>
<feature type="transmembrane region" description="Helical" evidence="1">
    <location>
        <begin position="176"/>
        <end position="196"/>
    </location>
</feature>
<feature type="transmembrane region" description="Helical" evidence="1">
    <location>
        <begin position="281"/>
        <end position="298"/>
    </location>
</feature>
<dbReference type="EMBL" id="QXFT01000041">
    <property type="protein sequence ID" value="KAE9358067.1"/>
    <property type="molecule type" value="Genomic_DNA"/>
</dbReference>
<comment type="caution">
    <text evidence="2">The sequence shown here is derived from an EMBL/GenBank/DDBJ whole genome shotgun (WGS) entry which is preliminary data.</text>
</comment>
<keyword evidence="1" id="KW-1133">Transmembrane helix</keyword>
<reference evidence="2 3" key="1">
    <citation type="submission" date="2018-08" db="EMBL/GenBank/DDBJ databases">
        <title>Genomic investigation of the strawberry pathogen Phytophthora fragariae indicates pathogenicity is determined by transcriptional variation in three key races.</title>
        <authorList>
            <person name="Adams T.M."/>
            <person name="Armitage A.D."/>
            <person name="Sobczyk M.K."/>
            <person name="Bates H.J."/>
            <person name="Dunwell J.M."/>
            <person name="Nellist C.F."/>
            <person name="Harrison R.J."/>
        </authorList>
    </citation>
    <scope>NUCLEOTIDE SEQUENCE [LARGE SCALE GENOMIC DNA]</scope>
    <source>
        <strain evidence="2 3">SCRP333</strain>
    </source>
</reference>
<feature type="transmembrane region" description="Helical" evidence="1">
    <location>
        <begin position="71"/>
        <end position="92"/>
    </location>
</feature>
<gene>
    <name evidence="2" type="ORF">PR003_g1486</name>
</gene>
<protein>
    <submittedName>
        <fullName evidence="2">Uncharacterized protein</fullName>
    </submittedName>
</protein>
<dbReference type="AlphaFoldDB" id="A0A6A4FV99"/>
<name>A0A6A4FV99_9STRA</name>
<feature type="transmembrane region" description="Helical" evidence="1">
    <location>
        <begin position="150"/>
        <end position="169"/>
    </location>
</feature>
<dbReference type="InterPro" id="IPR036259">
    <property type="entry name" value="MFS_trans_sf"/>
</dbReference>
<organism evidence="2 3">
    <name type="scientific">Phytophthora rubi</name>
    <dbReference type="NCBI Taxonomy" id="129364"/>
    <lineage>
        <taxon>Eukaryota</taxon>
        <taxon>Sar</taxon>
        <taxon>Stramenopiles</taxon>
        <taxon>Oomycota</taxon>
        <taxon>Peronosporomycetes</taxon>
        <taxon>Peronosporales</taxon>
        <taxon>Peronosporaceae</taxon>
        <taxon>Phytophthora</taxon>
    </lineage>
</organism>
<dbReference type="Gene3D" id="1.20.1250.20">
    <property type="entry name" value="MFS general substrate transporter like domains"/>
    <property type="match status" value="1"/>
</dbReference>
<keyword evidence="1" id="KW-0812">Transmembrane</keyword>
<proteinExistence type="predicted"/>
<keyword evidence="1" id="KW-0472">Membrane</keyword>
<evidence type="ECO:0000256" key="1">
    <source>
        <dbReference type="SAM" id="Phobius"/>
    </source>
</evidence>
<dbReference type="Proteomes" id="UP000434957">
    <property type="component" value="Unassembled WGS sequence"/>
</dbReference>
<feature type="transmembrane region" description="Helical" evidence="1">
    <location>
        <begin position="202"/>
        <end position="226"/>
    </location>
</feature>
<feature type="transmembrane region" description="Helical" evidence="1">
    <location>
        <begin position="6"/>
        <end position="24"/>
    </location>
</feature>
<sequence length="365" mass="40621">MVGVIGGILLVPLVLGSMGGWSVLKCLTFSISMILGFISIVQYAMAFNGAVGLEVAMWSPMMTLRFLMDMMVGHFLAVPLFVLSQLPFMRILQTRGIYKGGFSRALSSGSEVAASLCILLGGFIHGFTTSFVYTLGYINDTSENFMKRSFYYFVTTTLPNIGSEMLSYMENGYLKITCAGVSIVAVLLSLLIGRVLGCRVNMAIGGSLIFVSLGLNFISTTSICLLRDLQQGLAWQERNHLLAELDNRLVRALAAYGQPERATISKDWDNTPANMWRLQPMFVQPALLVAFFAILRFVPDRPVWLLAYQQEVPPRAVLVRLRRRQNVNPEIAVIQAELTLKTRDNHLMFRLSIVFALQAVFGFIM</sequence>
<evidence type="ECO:0000313" key="2">
    <source>
        <dbReference type="EMBL" id="KAE9358067.1"/>
    </source>
</evidence>
<feature type="transmembrane region" description="Helical" evidence="1">
    <location>
        <begin position="31"/>
        <end position="51"/>
    </location>
</feature>
<feature type="transmembrane region" description="Helical" evidence="1">
    <location>
        <begin position="113"/>
        <end position="138"/>
    </location>
</feature>
<evidence type="ECO:0000313" key="3">
    <source>
        <dbReference type="Proteomes" id="UP000434957"/>
    </source>
</evidence>